<keyword evidence="1 6" id="KW-0645">Protease</keyword>
<keyword evidence="4" id="KW-0812">Transmembrane</keyword>
<dbReference type="InterPro" id="IPR051201">
    <property type="entry name" value="Chloro_Bact_Ser_Proteases"/>
</dbReference>
<feature type="compositionally biased region" description="Polar residues" evidence="3">
    <location>
        <begin position="53"/>
        <end position="63"/>
    </location>
</feature>
<comment type="caution">
    <text evidence="6">The sequence shown here is derived from an EMBL/GenBank/DDBJ whole genome shotgun (WGS) entry which is preliminary data.</text>
</comment>
<dbReference type="CDD" id="cd06779">
    <property type="entry name" value="cpPDZ_Deg_HtrA-like"/>
    <property type="match status" value="1"/>
</dbReference>
<dbReference type="GO" id="GO:0006508">
    <property type="term" value="P:proteolysis"/>
    <property type="evidence" value="ECO:0007669"/>
    <property type="project" value="UniProtKB-KW"/>
</dbReference>
<dbReference type="InterPro" id="IPR009003">
    <property type="entry name" value="Peptidase_S1_PA"/>
</dbReference>
<keyword evidence="2 6" id="KW-0378">Hydrolase</keyword>
<name>A0A4U8Q3I4_9FIRM</name>
<dbReference type="EMBL" id="QGQD01000079">
    <property type="protein sequence ID" value="TLC98938.1"/>
    <property type="molecule type" value="Genomic_DNA"/>
</dbReference>
<dbReference type="EC" id="3.4.21.107" evidence="6"/>
<dbReference type="SMART" id="SM00228">
    <property type="entry name" value="PDZ"/>
    <property type="match status" value="1"/>
</dbReference>
<evidence type="ECO:0000256" key="2">
    <source>
        <dbReference type="ARBA" id="ARBA00022801"/>
    </source>
</evidence>
<dbReference type="PANTHER" id="PTHR43343:SF3">
    <property type="entry name" value="PROTEASE DO-LIKE 8, CHLOROPLASTIC"/>
    <property type="match status" value="1"/>
</dbReference>
<organism evidence="6 7">
    <name type="scientific">Robinsoniella peoriensis</name>
    <dbReference type="NCBI Taxonomy" id="180332"/>
    <lineage>
        <taxon>Bacteria</taxon>
        <taxon>Bacillati</taxon>
        <taxon>Bacillota</taxon>
        <taxon>Clostridia</taxon>
        <taxon>Lachnospirales</taxon>
        <taxon>Lachnospiraceae</taxon>
        <taxon>Robinsoniella</taxon>
    </lineage>
</organism>
<dbReference type="Pfam" id="PF17820">
    <property type="entry name" value="PDZ_6"/>
    <property type="match status" value="1"/>
</dbReference>
<evidence type="ECO:0000313" key="7">
    <source>
        <dbReference type="Proteomes" id="UP000306509"/>
    </source>
</evidence>
<dbReference type="SUPFAM" id="SSF50156">
    <property type="entry name" value="PDZ domain-like"/>
    <property type="match status" value="1"/>
</dbReference>
<dbReference type="InterPro" id="IPR001478">
    <property type="entry name" value="PDZ"/>
</dbReference>
<feature type="region of interest" description="Disordered" evidence="3">
    <location>
        <begin position="102"/>
        <end position="142"/>
    </location>
</feature>
<evidence type="ECO:0000256" key="1">
    <source>
        <dbReference type="ARBA" id="ARBA00022670"/>
    </source>
</evidence>
<dbReference type="Gene3D" id="2.40.10.120">
    <property type="match status" value="1"/>
</dbReference>
<feature type="transmembrane region" description="Helical" evidence="4">
    <location>
        <begin position="148"/>
        <end position="168"/>
    </location>
</feature>
<dbReference type="PRINTS" id="PR00834">
    <property type="entry name" value="PROTEASES2C"/>
</dbReference>
<feature type="compositionally biased region" description="Basic and acidic residues" evidence="3">
    <location>
        <begin position="1"/>
        <end position="10"/>
    </location>
</feature>
<gene>
    <name evidence="6" type="primary">htrB</name>
    <name evidence="6" type="ORF">DSM106044_04268</name>
</gene>
<feature type="compositionally biased region" description="Low complexity" evidence="3">
    <location>
        <begin position="80"/>
        <end position="89"/>
    </location>
</feature>
<feature type="region of interest" description="Disordered" evidence="3">
    <location>
        <begin position="1"/>
        <end position="89"/>
    </location>
</feature>
<keyword evidence="4" id="KW-1133">Transmembrane helix</keyword>
<dbReference type="STRING" id="180332.GCA_000797495_02661"/>
<dbReference type="PANTHER" id="PTHR43343">
    <property type="entry name" value="PEPTIDASE S12"/>
    <property type="match status" value="1"/>
</dbReference>
<feature type="compositionally biased region" description="Polar residues" evidence="3">
    <location>
        <begin position="544"/>
        <end position="571"/>
    </location>
</feature>
<reference evidence="6 7" key="1">
    <citation type="journal article" date="2019" name="Anaerobe">
        <title>Detection of Robinsoniella peoriensis in multiple bone samples of a trauma patient.</title>
        <authorList>
            <person name="Schrottner P."/>
            <person name="Hartwich K."/>
            <person name="Bunk B."/>
            <person name="Schober I."/>
            <person name="Helbig S."/>
            <person name="Rudolph W.W."/>
            <person name="Gunzer F."/>
        </authorList>
    </citation>
    <scope>NUCLEOTIDE SEQUENCE [LARGE SCALE GENOMIC DNA]</scope>
    <source>
        <strain evidence="6 7">DSM 106044</strain>
    </source>
</reference>
<dbReference type="InterPro" id="IPR001940">
    <property type="entry name" value="Peptidase_S1C"/>
</dbReference>
<proteinExistence type="predicted"/>
<feature type="compositionally biased region" description="Polar residues" evidence="3">
    <location>
        <begin position="11"/>
        <end position="22"/>
    </location>
</feature>
<feature type="compositionally biased region" description="Low complexity" evidence="3">
    <location>
        <begin position="110"/>
        <end position="128"/>
    </location>
</feature>
<evidence type="ECO:0000256" key="4">
    <source>
        <dbReference type="SAM" id="Phobius"/>
    </source>
</evidence>
<feature type="domain" description="PDZ" evidence="5">
    <location>
        <begin position="440"/>
        <end position="529"/>
    </location>
</feature>
<dbReference type="Pfam" id="PF13365">
    <property type="entry name" value="Trypsin_2"/>
    <property type="match status" value="1"/>
</dbReference>
<accession>A0A4U8Q3I4</accession>
<dbReference type="SUPFAM" id="SSF50494">
    <property type="entry name" value="Trypsin-like serine proteases"/>
    <property type="match status" value="1"/>
</dbReference>
<dbReference type="Gene3D" id="2.30.42.10">
    <property type="match status" value="1"/>
</dbReference>
<keyword evidence="7" id="KW-1185">Reference proteome</keyword>
<dbReference type="InterPro" id="IPR041489">
    <property type="entry name" value="PDZ_6"/>
</dbReference>
<dbReference type="PROSITE" id="PS50106">
    <property type="entry name" value="PDZ"/>
    <property type="match status" value="1"/>
</dbReference>
<dbReference type="Proteomes" id="UP000306509">
    <property type="component" value="Unassembled WGS sequence"/>
</dbReference>
<dbReference type="GO" id="GO:0004252">
    <property type="term" value="F:serine-type endopeptidase activity"/>
    <property type="evidence" value="ECO:0007669"/>
    <property type="project" value="InterPro"/>
</dbReference>
<dbReference type="AlphaFoldDB" id="A0A4U8Q3I4"/>
<evidence type="ECO:0000313" key="6">
    <source>
        <dbReference type="EMBL" id="TLC98938.1"/>
    </source>
</evidence>
<dbReference type="RefSeq" id="WP_052378056.1">
    <property type="nucleotide sequence ID" value="NZ_QGQD01000079.1"/>
</dbReference>
<keyword evidence="4" id="KW-0472">Membrane</keyword>
<evidence type="ECO:0000259" key="5">
    <source>
        <dbReference type="PROSITE" id="PS50106"/>
    </source>
</evidence>
<dbReference type="InterPro" id="IPR036034">
    <property type="entry name" value="PDZ_sf"/>
</dbReference>
<protein>
    <submittedName>
        <fullName evidence="6">Serine protease Do-like HtrB</fullName>
        <ecNumber evidence="6">3.4.21.107</ecNumber>
    </submittedName>
</protein>
<evidence type="ECO:0000256" key="3">
    <source>
        <dbReference type="SAM" id="MobiDB-lite"/>
    </source>
</evidence>
<feature type="region of interest" description="Disordered" evidence="3">
    <location>
        <begin position="544"/>
        <end position="591"/>
    </location>
</feature>
<sequence>MYDEFNDKEQNNVTGGTPSNSGEGYRQDEVYEQSDAQPSNENMVYDADETADTIESQETSETADTAEEQAYAQPDNQMTSSQNQNGQAQNNSFYHYAYDRDNRQEEEQQQDQQGQQQHSYGSYQTGGQNPNPPRYEKPKKKKSMMSKIAVAASVAVVFGVVASASFQITDYVGGKVFPQTKQTEAKISSTGTVNELNKTAEGSTVSTSSTDVAKVAENAMPSIVAITSKTVKEVQTYFYGTQAQEEESSGSGIIIGKNDKELLIATNNHVVEGSENLTVCFTVNVENQEDKVVQAQVKGTDPEHDLAMVAVQLSDIPADVLNQVKIAEIGDSDNLQVGQQAIAIGNALGYGQSVTSGIISALNREVSVETTSGTVTNSLIQTDAAINFGNSGGALLNINGQLIGINSVKAASSGVEGMGYAIPINTAKPILDDLMNRTTRSKVESSEKGYMGVKPVDVSEEAKQVYNMPSGAFLYEVVEGSAAEKAGLIKGDIVTKIDGISITSANDLYDRMNYYKAGETIDLEVQAADGGEYKARTVSITLDKQSADTTSNNTNPQSEDSSNGQSQQDQMTPMIPNQGGNGMEQFFNFNN</sequence>